<dbReference type="InterPro" id="IPR038595">
    <property type="entry name" value="LOR_sf"/>
</dbReference>
<dbReference type="PANTHER" id="PTHR31087:SF96">
    <property type="entry name" value="PROTEIN LURP-ONE-RELATED 15"/>
    <property type="match status" value="1"/>
</dbReference>
<dbReference type="HOGENOM" id="CLU_063146_5_4_1"/>
<keyword evidence="3" id="KW-1185">Reference proteome</keyword>
<reference evidence="2" key="2">
    <citation type="submission" date="2015-03" db="UniProtKB">
        <authorList>
            <consortium name="EnsemblPlants"/>
        </authorList>
    </citation>
    <scope>IDENTIFICATION</scope>
</reference>
<organism evidence="2 3">
    <name type="scientific">Brassica oleracea var. oleracea</name>
    <dbReference type="NCBI Taxonomy" id="109376"/>
    <lineage>
        <taxon>Eukaryota</taxon>
        <taxon>Viridiplantae</taxon>
        <taxon>Streptophyta</taxon>
        <taxon>Embryophyta</taxon>
        <taxon>Tracheophyta</taxon>
        <taxon>Spermatophyta</taxon>
        <taxon>Magnoliopsida</taxon>
        <taxon>eudicotyledons</taxon>
        <taxon>Gunneridae</taxon>
        <taxon>Pentapetalae</taxon>
        <taxon>rosids</taxon>
        <taxon>malvids</taxon>
        <taxon>Brassicales</taxon>
        <taxon>Brassicaceae</taxon>
        <taxon>Brassiceae</taxon>
        <taxon>Brassica</taxon>
    </lineage>
</organism>
<protein>
    <submittedName>
        <fullName evidence="2">Uncharacterized protein</fullName>
    </submittedName>
</protein>
<dbReference type="InterPro" id="IPR007612">
    <property type="entry name" value="LOR"/>
</dbReference>
<dbReference type="EnsemblPlants" id="Bo8g104110.1">
    <property type="protein sequence ID" value="Bo8g104110.1"/>
    <property type="gene ID" value="Bo8g104110"/>
</dbReference>
<evidence type="ECO:0000313" key="2">
    <source>
        <dbReference type="EnsemblPlants" id="Bo8g104110.1"/>
    </source>
</evidence>
<dbReference type="Pfam" id="PF04525">
    <property type="entry name" value="LOR"/>
    <property type="match status" value="1"/>
</dbReference>
<comment type="similarity">
    <text evidence="1">Belongs to the LOR family.</text>
</comment>
<dbReference type="Proteomes" id="UP000032141">
    <property type="component" value="Chromosome C8"/>
</dbReference>
<proteinExistence type="inferred from homology"/>
<dbReference type="Gramene" id="Bo8g104110.1">
    <property type="protein sequence ID" value="Bo8g104110.1"/>
    <property type="gene ID" value="Bo8g104110"/>
</dbReference>
<dbReference type="InterPro" id="IPR025659">
    <property type="entry name" value="Tubby-like_C"/>
</dbReference>
<dbReference type="AlphaFoldDB" id="A0A0D3DWL1"/>
<dbReference type="PANTHER" id="PTHR31087">
    <property type="match status" value="1"/>
</dbReference>
<evidence type="ECO:0000313" key="3">
    <source>
        <dbReference type="Proteomes" id="UP000032141"/>
    </source>
</evidence>
<sequence length="176" mass="19654">MAQGGGVARVIVDSRFCVPDPVDLAMVIILTSSTTMTLHETWKVYRGVSTEECDFLYTMKKSKVVQLTTKLEVFLGHNNEEQICDFRVKVTKRFEHSCASTPMQHKKHTRQTASSGLDNFSVTVNPNVDYAFITSLLVLFDVINRQDPPGKGDTGEKNEVAHGANHLVHGLHMLLH</sequence>
<evidence type="ECO:0000256" key="1">
    <source>
        <dbReference type="ARBA" id="ARBA00005437"/>
    </source>
</evidence>
<dbReference type="Gene3D" id="2.40.160.200">
    <property type="entry name" value="LURP1-related"/>
    <property type="match status" value="1"/>
</dbReference>
<dbReference type="SUPFAM" id="SSF54518">
    <property type="entry name" value="Tubby C-terminal domain-like"/>
    <property type="match status" value="1"/>
</dbReference>
<dbReference type="STRING" id="109376.A0A0D3DWL1"/>
<accession>A0A0D3DWL1</accession>
<reference evidence="2 3" key="1">
    <citation type="journal article" date="2014" name="Genome Biol.">
        <title>Transcriptome and methylome profiling reveals relics of genome dominance in the mesopolyploid Brassica oleracea.</title>
        <authorList>
            <person name="Parkin I.A."/>
            <person name="Koh C."/>
            <person name="Tang H."/>
            <person name="Robinson S.J."/>
            <person name="Kagale S."/>
            <person name="Clarke W.E."/>
            <person name="Town C.D."/>
            <person name="Nixon J."/>
            <person name="Krishnakumar V."/>
            <person name="Bidwell S.L."/>
            <person name="Denoeud F."/>
            <person name="Belcram H."/>
            <person name="Links M.G."/>
            <person name="Just J."/>
            <person name="Clarke C."/>
            <person name="Bender T."/>
            <person name="Huebert T."/>
            <person name="Mason A.S."/>
            <person name="Pires J.C."/>
            <person name="Barker G."/>
            <person name="Moore J."/>
            <person name="Walley P.G."/>
            <person name="Manoli S."/>
            <person name="Batley J."/>
            <person name="Edwards D."/>
            <person name="Nelson M.N."/>
            <person name="Wang X."/>
            <person name="Paterson A.H."/>
            <person name="King G."/>
            <person name="Bancroft I."/>
            <person name="Chalhoub B."/>
            <person name="Sharpe A.G."/>
        </authorList>
    </citation>
    <scope>NUCLEOTIDE SEQUENCE</scope>
    <source>
        <strain evidence="2 3">cv. TO1000</strain>
    </source>
</reference>
<name>A0A0D3DWL1_BRAOL</name>